<name>A0AA42DRB2_9FIRM</name>
<feature type="transmembrane region" description="Helical" evidence="1">
    <location>
        <begin position="175"/>
        <end position="194"/>
    </location>
</feature>
<evidence type="ECO:0000256" key="1">
    <source>
        <dbReference type="SAM" id="Phobius"/>
    </source>
</evidence>
<evidence type="ECO:0000313" key="2">
    <source>
        <dbReference type="EMBL" id="MDA3733513.1"/>
    </source>
</evidence>
<dbReference type="EMBL" id="JAQIFT010000063">
    <property type="protein sequence ID" value="MDA3733513.1"/>
    <property type="molecule type" value="Genomic_DNA"/>
</dbReference>
<feature type="transmembrane region" description="Helical" evidence="1">
    <location>
        <begin position="12"/>
        <end position="30"/>
    </location>
</feature>
<keyword evidence="3" id="KW-1185">Reference proteome</keyword>
<comment type="caution">
    <text evidence="2">The sequence shown here is derived from an EMBL/GenBank/DDBJ whole genome shotgun (WGS) entry which is preliminary data.</text>
</comment>
<feature type="transmembrane region" description="Helical" evidence="1">
    <location>
        <begin position="102"/>
        <end position="119"/>
    </location>
</feature>
<dbReference type="Proteomes" id="UP001169242">
    <property type="component" value="Unassembled WGS sequence"/>
</dbReference>
<sequence length="195" mass="21758">MTKREKIAQIIRGITVPPILVTALIIILAFNRKDIFQSSIEVVLSVLFLGFIPILAYPLQPLLPHFKNKGREGQRNLAFILNIIGYVMIVIIGYFMNVSMNLQMIYLTYFFSVIVLTLFNKVIQVRASGHACAVAGPFLLLIYFQGLKVVIPCVIIAVAVAWSSLELKRHTRQELIIGTMSCCIAFTCALGISLL</sequence>
<keyword evidence="1" id="KW-1133">Transmembrane helix</keyword>
<organism evidence="2 3">
    <name type="scientific">Holtiella tumoricola</name>
    <dbReference type="NCBI Taxonomy" id="3018743"/>
    <lineage>
        <taxon>Bacteria</taxon>
        <taxon>Bacillati</taxon>
        <taxon>Bacillota</taxon>
        <taxon>Clostridia</taxon>
        <taxon>Lachnospirales</taxon>
        <taxon>Cellulosilyticaceae</taxon>
        <taxon>Holtiella</taxon>
    </lineage>
</organism>
<protein>
    <recommendedName>
        <fullName evidence="4">PAP2 superfamily protein</fullName>
    </recommendedName>
</protein>
<keyword evidence="1" id="KW-0472">Membrane</keyword>
<keyword evidence="1" id="KW-0812">Transmembrane</keyword>
<feature type="transmembrane region" description="Helical" evidence="1">
    <location>
        <begin position="36"/>
        <end position="57"/>
    </location>
</feature>
<reference evidence="2" key="1">
    <citation type="journal article" date="2023" name="Int. J. Syst. Evol. Microbiol.">
        <title>&lt;i&gt;Holtiella tumoricola&lt;/i&gt; gen. nov. sp. nov., isolated from a human clinical sample.</title>
        <authorList>
            <person name="Allen-Vercoe E."/>
            <person name="Daigneault M.C."/>
            <person name="Vancuren S.J."/>
            <person name="Cochrane K."/>
            <person name="O'Neal L.L."/>
            <person name="Sankaranarayanan K."/>
            <person name="Lawson P.A."/>
        </authorList>
    </citation>
    <scope>NUCLEOTIDE SEQUENCE</scope>
    <source>
        <strain evidence="2">CC70A</strain>
    </source>
</reference>
<dbReference type="RefSeq" id="WP_271013329.1">
    <property type="nucleotide sequence ID" value="NZ_JAQIFT010000063.1"/>
</dbReference>
<evidence type="ECO:0008006" key="4">
    <source>
        <dbReference type="Google" id="ProtNLM"/>
    </source>
</evidence>
<gene>
    <name evidence="2" type="ORF">PBV87_18695</name>
</gene>
<accession>A0AA42DRB2</accession>
<feature type="transmembrane region" description="Helical" evidence="1">
    <location>
        <begin position="77"/>
        <end position="96"/>
    </location>
</feature>
<feature type="transmembrane region" description="Helical" evidence="1">
    <location>
        <begin position="140"/>
        <end position="163"/>
    </location>
</feature>
<dbReference type="AlphaFoldDB" id="A0AA42DRB2"/>
<evidence type="ECO:0000313" key="3">
    <source>
        <dbReference type="Proteomes" id="UP001169242"/>
    </source>
</evidence>
<proteinExistence type="predicted"/>